<dbReference type="InterPro" id="IPR027417">
    <property type="entry name" value="P-loop_NTPase"/>
</dbReference>
<dbReference type="Gene3D" id="3.30.420.240">
    <property type="match status" value="1"/>
</dbReference>
<dbReference type="EMBL" id="PZZH01000001">
    <property type="protein sequence ID" value="PTN77571.1"/>
    <property type="molecule type" value="Genomic_DNA"/>
</dbReference>
<dbReference type="Gene3D" id="3.40.50.300">
    <property type="entry name" value="P-loop containing nucleotide triphosphate hydrolases"/>
    <property type="match status" value="1"/>
</dbReference>
<evidence type="ECO:0000259" key="2">
    <source>
        <dbReference type="Pfam" id="PF17289"/>
    </source>
</evidence>
<gene>
    <name evidence="3" type="ORF">DAI13_07375</name>
</gene>
<dbReference type="Pfam" id="PF17289">
    <property type="entry name" value="Terminase_6C"/>
    <property type="match status" value="1"/>
</dbReference>
<evidence type="ECO:0000256" key="1">
    <source>
        <dbReference type="ARBA" id="ARBA00022612"/>
    </source>
</evidence>
<dbReference type="Pfam" id="PF03237">
    <property type="entry name" value="Terminase_6N"/>
    <property type="match status" value="1"/>
</dbReference>
<dbReference type="InterPro" id="IPR006517">
    <property type="entry name" value="Phage_terminase_lsu-like_C"/>
</dbReference>
<comment type="caution">
    <text evidence="3">The sequence shown here is derived from an EMBL/GenBank/DDBJ whole genome shotgun (WGS) entry which is preliminary data.</text>
</comment>
<dbReference type="Proteomes" id="UP000244140">
    <property type="component" value="Unassembled WGS sequence"/>
</dbReference>
<protein>
    <recommendedName>
        <fullName evidence="2">Terminase large subunit gp17-like C-terminal domain-containing protein</fullName>
    </recommendedName>
</protein>
<accession>A0A855UF63</accession>
<sequence length="478" mass="54624">MDQEQLDALANAALEELARRNYGDFFYLSHGKQWDLLRHQKYITDRLQKIIDGEQKYYIIEIPPQHGKSTVITETFPAYYLMRHPDSLVMVVSYSKELFQKFGRKNREKFRLFSDQLFGLQISSETSSVSEWGVEGHLGSLYSTSILGGATGRGARLLIIDDPIKNRAEAESKTIRDKIYNEWQDTFYSRLTADASVIVIMTRWHEDDLAGRLLKEQTLPWEEIKIPAIAEENDLLGRKPGEALAPEIGKDEEWAAKTKAVTGSRGWAALYQQRPTPAGGNIFKRSWIKFYVPTLSKKIELSLGDDVVILPRLFDRQAQSWDCTFKDTETSDYVSGQVWGKKRADFYLLDRHHERMGIVETMKAIKVMCNKWPKARGIYIEDKANGTAVIEMLKKKISGIVPVTPDGGKEVRANAVAPLWEAGNIYLPHPLICPWVNDFIDELVAFPNAEHDDDVDSMTQLLNKMVSKVSLRERYLDN</sequence>
<keyword evidence="1" id="KW-1188">Viral release from host cell</keyword>
<proteinExistence type="predicted"/>
<evidence type="ECO:0000313" key="4">
    <source>
        <dbReference type="Proteomes" id="UP000244140"/>
    </source>
</evidence>
<organism evidence="3 4">
    <name type="scientific">Enterococcus faecalis</name>
    <name type="common">Streptococcus faecalis</name>
    <dbReference type="NCBI Taxonomy" id="1351"/>
    <lineage>
        <taxon>Bacteria</taxon>
        <taxon>Bacillati</taxon>
        <taxon>Bacillota</taxon>
        <taxon>Bacilli</taxon>
        <taxon>Lactobacillales</taxon>
        <taxon>Enterococcaceae</taxon>
        <taxon>Enterococcus</taxon>
    </lineage>
</organism>
<name>A0A855UF63_ENTFL</name>
<reference evidence="3 4" key="1">
    <citation type="submission" date="2018-04" db="EMBL/GenBank/DDBJ databases">
        <authorList>
            <person name="Van Tyne D."/>
        </authorList>
    </citation>
    <scope>NUCLEOTIDE SEQUENCE [LARGE SCALE GENOMIC DNA]</scope>
    <source>
        <strain evidence="3 4">B2535</strain>
    </source>
</reference>
<dbReference type="InterPro" id="IPR035421">
    <property type="entry name" value="Terminase_6C"/>
</dbReference>
<dbReference type="NCBIfam" id="TIGR01630">
    <property type="entry name" value="psiM2_ORF9"/>
    <property type="match status" value="1"/>
</dbReference>
<evidence type="ECO:0000313" key="3">
    <source>
        <dbReference type="EMBL" id="PTN77571.1"/>
    </source>
</evidence>
<dbReference type="RefSeq" id="WP_002377555.1">
    <property type="nucleotide sequence ID" value="NZ_CABGIH010000004.1"/>
</dbReference>
<feature type="domain" description="Terminase large subunit gp17-like C-terminal" evidence="2">
    <location>
        <begin position="320"/>
        <end position="464"/>
    </location>
</feature>
<dbReference type="AlphaFoldDB" id="A0A855UF63"/>